<dbReference type="InterPro" id="IPR050418">
    <property type="entry name" value="D-iso_2-hydroxyacid_DH_PdxB"/>
</dbReference>
<dbReference type="InterPro" id="IPR006139">
    <property type="entry name" value="D-isomer_2_OHA_DH_cat_dom"/>
</dbReference>
<dbReference type="InterPro" id="IPR029753">
    <property type="entry name" value="D-isomer_DH_CS"/>
</dbReference>
<dbReference type="EMBL" id="JAHLFQ010000194">
    <property type="protein sequence ID" value="MBU3804743.1"/>
    <property type="molecule type" value="Genomic_DNA"/>
</dbReference>
<dbReference type="GO" id="GO:0016616">
    <property type="term" value="F:oxidoreductase activity, acting on the CH-OH group of donors, NAD or NADP as acceptor"/>
    <property type="evidence" value="ECO:0007669"/>
    <property type="project" value="InterPro"/>
</dbReference>
<proteinExistence type="inferred from homology"/>
<dbReference type="NCBIfam" id="NF006263">
    <property type="entry name" value="PRK08410.1"/>
    <property type="match status" value="1"/>
</dbReference>
<dbReference type="SUPFAM" id="SSF51735">
    <property type="entry name" value="NAD(P)-binding Rossmann-fold domains"/>
    <property type="match status" value="1"/>
</dbReference>
<reference evidence="7" key="2">
    <citation type="submission" date="2021-04" db="EMBL/GenBank/DDBJ databases">
        <authorList>
            <person name="Gilroy R."/>
        </authorList>
    </citation>
    <scope>NUCLEOTIDE SEQUENCE</scope>
    <source>
        <strain evidence="7">B5-657</strain>
    </source>
</reference>
<evidence type="ECO:0000313" key="8">
    <source>
        <dbReference type="Proteomes" id="UP000824229"/>
    </source>
</evidence>
<dbReference type="AlphaFoldDB" id="A0A9E2KCU2"/>
<dbReference type="PROSITE" id="PS00671">
    <property type="entry name" value="D_2_HYDROXYACID_DH_3"/>
    <property type="match status" value="1"/>
</dbReference>
<organism evidence="7 8">
    <name type="scientific">Candidatus Cellulosilyticum pullistercoris</name>
    <dbReference type="NCBI Taxonomy" id="2838521"/>
    <lineage>
        <taxon>Bacteria</taxon>
        <taxon>Bacillati</taxon>
        <taxon>Bacillota</taxon>
        <taxon>Clostridia</taxon>
        <taxon>Lachnospirales</taxon>
        <taxon>Cellulosilyticaceae</taxon>
        <taxon>Cellulosilyticum</taxon>
    </lineage>
</organism>
<protein>
    <submittedName>
        <fullName evidence="7">D-2-hydroxyacid dehydrogenase</fullName>
    </submittedName>
</protein>
<evidence type="ECO:0000259" key="5">
    <source>
        <dbReference type="Pfam" id="PF00389"/>
    </source>
</evidence>
<dbReference type="Gene3D" id="3.40.50.720">
    <property type="entry name" value="NAD(P)-binding Rossmann-like Domain"/>
    <property type="match status" value="2"/>
</dbReference>
<dbReference type="PANTHER" id="PTHR43761">
    <property type="entry name" value="D-ISOMER SPECIFIC 2-HYDROXYACID DEHYDROGENASE FAMILY PROTEIN (AFU_ORTHOLOGUE AFUA_1G13630)"/>
    <property type="match status" value="1"/>
</dbReference>
<dbReference type="SUPFAM" id="SSF52283">
    <property type="entry name" value="Formate/glycerate dehydrogenase catalytic domain-like"/>
    <property type="match status" value="1"/>
</dbReference>
<keyword evidence="2 4" id="KW-0560">Oxidoreductase</keyword>
<dbReference type="GO" id="GO:0051287">
    <property type="term" value="F:NAD binding"/>
    <property type="evidence" value="ECO:0007669"/>
    <property type="project" value="InterPro"/>
</dbReference>
<dbReference type="CDD" id="cd12162">
    <property type="entry name" value="2-Hacid_dh_4"/>
    <property type="match status" value="1"/>
</dbReference>
<keyword evidence="3" id="KW-0520">NAD</keyword>
<dbReference type="FunFam" id="3.40.50.720:FF:000203">
    <property type="entry name" value="D-3-phosphoglycerate dehydrogenase (SerA)"/>
    <property type="match status" value="1"/>
</dbReference>
<evidence type="ECO:0000256" key="1">
    <source>
        <dbReference type="ARBA" id="ARBA00005854"/>
    </source>
</evidence>
<gene>
    <name evidence="7" type="ORF">H9872_08295</name>
</gene>
<evidence type="ECO:0000256" key="4">
    <source>
        <dbReference type="RuleBase" id="RU003719"/>
    </source>
</evidence>
<dbReference type="Pfam" id="PF02826">
    <property type="entry name" value="2-Hacid_dh_C"/>
    <property type="match status" value="1"/>
</dbReference>
<dbReference type="PANTHER" id="PTHR43761:SF1">
    <property type="entry name" value="D-ISOMER SPECIFIC 2-HYDROXYACID DEHYDROGENASE CATALYTIC DOMAIN-CONTAINING PROTEIN-RELATED"/>
    <property type="match status" value="1"/>
</dbReference>
<dbReference type="Proteomes" id="UP000824229">
    <property type="component" value="Unassembled WGS sequence"/>
</dbReference>
<dbReference type="Pfam" id="PF00389">
    <property type="entry name" value="2-Hacid_dh"/>
    <property type="match status" value="1"/>
</dbReference>
<evidence type="ECO:0000256" key="3">
    <source>
        <dbReference type="ARBA" id="ARBA00023027"/>
    </source>
</evidence>
<accession>A0A9E2KCU2</accession>
<evidence type="ECO:0000259" key="6">
    <source>
        <dbReference type="Pfam" id="PF02826"/>
    </source>
</evidence>
<evidence type="ECO:0000313" key="7">
    <source>
        <dbReference type="EMBL" id="MBU3804743.1"/>
    </source>
</evidence>
<dbReference type="InterPro" id="IPR006140">
    <property type="entry name" value="D-isomer_DH_NAD-bd"/>
</dbReference>
<evidence type="ECO:0000256" key="2">
    <source>
        <dbReference type="ARBA" id="ARBA00023002"/>
    </source>
</evidence>
<sequence length="320" mass="35494">MMKICVLDALTVGTDIDLSPLSECGELVIYNLTAPEEVAERIKEVDVVITNKVVLNESNLKDASSLKIIALLATGYNNIDIEYAQKRGIAVANVAGYSTESVAQHTFAMLLHMMEHLGQYDEYVKSKAYSDSETFTYIAWPYHEIKGKRLGIIGLGEIGKAVARIGEAFGMEIVYYSTSGKNNSGSKYQRLSLEELLQSSDVVTIHAPYNNKTHELIGYEEIKQMKKSAYLLNLGRGRIVVEKDLAKALNENLIAGAGLDVLENEPITKENPLFTVVDQNKLLITPHIAWASVEARNVLIQEVIANIKAYERGESRNRIV</sequence>
<dbReference type="InterPro" id="IPR036291">
    <property type="entry name" value="NAD(P)-bd_dom_sf"/>
</dbReference>
<comment type="caution">
    <text evidence="7">The sequence shown here is derived from an EMBL/GenBank/DDBJ whole genome shotgun (WGS) entry which is preliminary data.</text>
</comment>
<feature type="domain" description="D-isomer specific 2-hydroxyacid dehydrogenase NAD-binding" evidence="6">
    <location>
        <begin position="107"/>
        <end position="289"/>
    </location>
</feature>
<feature type="domain" description="D-isomer specific 2-hydroxyacid dehydrogenase catalytic" evidence="5">
    <location>
        <begin position="14"/>
        <end position="319"/>
    </location>
</feature>
<name>A0A9E2KCU2_9FIRM</name>
<reference evidence="7" key="1">
    <citation type="journal article" date="2021" name="PeerJ">
        <title>Extensive microbial diversity within the chicken gut microbiome revealed by metagenomics and culture.</title>
        <authorList>
            <person name="Gilroy R."/>
            <person name="Ravi A."/>
            <person name="Getino M."/>
            <person name="Pursley I."/>
            <person name="Horton D.L."/>
            <person name="Alikhan N.F."/>
            <person name="Baker D."/>
            <person name="Gharbi K."/>
            <person name="Hall N."/>
            <person name="Watson M."/>
            <person name="Adriaenssens E.M."/>
            <person name="Foster-Nyarko E."/>
            <person name="Jarju S."/>
            <person name="Secka A."/>
            <person name="Antonio M."/>
            <person name="Oren A."/>
            <person name="Chaudhuri R.R."/>
            <person name="La Ragione R."/>
            <person name="Hildebrand F."/>
            <person name="Pallen M.J."/>
        </authorList>
    </citation>
    <scope>NUCLEOTIDE SEQUENCE</scope>
    <source>
        <strain evidence="7">B5-657</strain>
    </source>
</reference>
<comment type="similarity">
    <text evidence="1 4">Belongs to the D-isomer specific 2-hydroxyacid dehydrogenase family.</text>
</comment>
<dbReference type="PROSITE" id="PS00670">
    <property type="entry name" value="D_2_HYDROXYACID_DH_2"/>
    <property type="match status" value="1"/>
</dbReference>